<reference evidence="2" key="1">
    <citation type="submission" date="2016-10" db="EMBL/GenBank/DDBJ databases">
        <authorList>
            <person name="Varghese N."/>
            <person name="Submissions S."/>
        </authorList>
    </citation>
    <scope>NUCLEOTIDE SEQUENCE [LARGE SCALE GENOMIC DNA]</scope>
    <source>
        <strain evidence="2">CGMCC 1.11012</strain>
    </source>
</reference>
<dbReference type="STRING" id="1174501.SAMN05216192_11913"/>
<keyword evidence="2" id="KW-1185">Reference proteome</keyword>
<dbReference type="AlphaFoldDB" id="A0A1G8UJC1"/>
<dbReference type="EMBL" id="FNDX01000019">
    <property type="protein sequence ID" value="SDJ53976.1"/>
    <property type="molecule type" value="Genomic_DNA"/>
</dbReference>
<proteinExistence type="predicted"/>
<protein>
    <submittedName>
        <fullName evidence="1">Uncharacterized protein</fullName>
    </submittedName>
</protein>
<organism evidence="1 2">
    <name type="scientific">Paenibacillus typhae</name>
    <dbReference type="NCBI Taxonomy" id="1174501"/>
    <lineage>
        <taxon>Bacteria</taxon>
        <taxon>Bacillati</taxon>
        <taxon>Bacillota</taxon>
        <taxon>Bacilli</taxon>
        <taxon>Bacillales</taxon>
        <taxon>Paenibacillaceae</taxon>
        <taxon>Paenibacillus</taxon>
    </lineage>
</organism>
<sequence length="41" mass="5327">MPSYYFKEVWTPLKWIGIKFFHDDENNLWIKWWSNPRKRLR</sequence>
<evidence type="ECO:0000313" key="1">
    <source>
        <dbReference type="EMBL" id="SDJ53976.1"/>
    </source>
</evidence>
<evidence type="ECO:0000313" key="2">
    <source>
        <dbReference type="Proteomes" id="UP000199050"/>
    </source>
</evidence>
<dbReference type="Proteomes" id="UP000199050">
    <property type="component" value="Unassembled WGS sequence"/>
</dbReference>
<accession>A0A1G8UJC1</accession>
<name>A0A1G8UJC1_9BACL</name>
<gene>
    <name evidence="1" type="ORF">SAMN05216192_11913</name>
</gene>